<organism evidence="2 3">
    <name type="scientific">Rhodotorula mucilaginosa</name>
    <name type="common">Yeast</name>
    <name type="synonym">Rhodotorula rubra</name>
    <dbReference type="NCBI Taxonomy" id="5537"/>
    <lineage>
        <taxon>Eukaryota</taxon>
        <taxon>Fungi</taxon>
        <taxon>Dikarya</taxon>
        <taxon>Basidiomycota</taxon>
        <taxon>Pucciniomycotina</taxon>
        <taxon>Microbotryomycetes</taxon>
        <taxon>Sporidiobolales</taxon>
        <taxon>Sporidiobolaceae</taxon>
        <taxon>Rhodotorula</taxon>
    </lineage>
</organism>
<comment type="caution">
    <text evidence="2">The sequence shown here is derived from an EMBL/GenBank/DDBJ whole genome shotgun (WGS) entry which is preliminary data.</text>
</comment>
<feature type="transmembrane region" description="Helical" evidence="1">
    <location>
        <begin position="58"/>
        <end position="77"/>
    </location>
</feature>
<keyword evidence="1" id="KW-0472">Membrane</keyword>
<evidence type="ECO:0000313" key="2">
    <source>
        <dbReference type="EMBL" id="KAG0658912.1"/>
    </source>
</evidence>
<evidence type="ECO:0000313" key="3">
    <source>
        <dbReference type="Proteomes" id="UP000777482"/>
    </source>
</evidence>
<dbReference type="AlphaFoldDB" id="A0A9P7B4B6"/>
<keyword evidence="1" id="KW-0812">Transmembrane</keyword>
<keyword evidence="3" id="KW-1185">Reference proteome</keyword>
<keyword evidence="1" id="KW-1133">Transmembrane helix</keyword>
<reference evidence="2 3" key="1">
    <citation type="submission" date="2020-11" db="EMBL/GenBank/DDBJ databases">
        <title>Kefir isolates.</title>
        <authorList>
            <person name="Marcisauskas S."/>
            <person name="Kim Y."/>
            <person name="Blasche S."/>
        </authorList>
    </citation>
    <scope>NUCLEOTIDE SEQUENCE [LARGE SCALE GENOMIC DNA]</scope>
    <source>
        <strain evidence="2 3">KR</strain>
    </source>
</reference>
<evidence type="ECO:0000256" key="1">
    <source>
        <dbReference type="SAM" id="Phobius"/>
    </source>
</evidence>
<gene>
    <name evidence="2" type="ORF">C6P46_005532</name>
</gene>
<dbReference type="EMBL" id="PUHQ01000060">
    <property type="protein sequence ID" value="KAG0658912.1"/>
    <property type="molecule type" value="Genomic_DNA"/>
</dbReference>
<proteinExistence type="predicted"/>
<sequence length="103" mass="10995">MLKAAASSVQRTLQTFSNPDYYDYILSLLPADTPVDSGANYMTRCARPTILPTPLVRAAQVLLPVLMLLLLLPLLPFSAPTRMSLAAPPPPPPPALLLVDASA</sequence>
<accession>A0A9P7B4B6</accession>
<protein>
    <submittedName>
        <fullName evidence="2">Uncharacterized protein</fullName>
    </submittedName>
</protein>
<dbReference type="Proteomes" id="UP000777482">
    <property type="component" value="Unassembled WGS sequence"/>
</dbReference>
<name>A0A9P7B4B6_RHOMI</name>